<dbReference type="PIRSF" id="PIRSF005925">
    <property type="entry name" value="Dos"/>
    <property type="match status" value="1"/>
</dbReference>
<dbReference type="Gene3D" id="3.20.20.450">
    <property type="entry name" value="EAL domain"/>
    <property type="match status" value="1"/>
</dbReference>
<evidence type="ECO:0000313" key="6">
    <source>
        <dbReference type="Proteomes" id="UP001526147"/>
    </source>
</evidence>
<dbReference type="InterPro" id="IPR000700">
    <property type="entry name" value="PAS-assoc_C"/>
</dbReference>
<dbReference type="SUPFAM" id="SSF55785">
    <property type="entry name" value="PYP-like sensor domain (PAS domain)"/>
    <property type="match status" value="2"/>
</dbReference>
<dbReference type="Gene3D" id="3.30.450.40">
    <property type="match status" value="1"/>
</dbReference>
<dbReference type="InterPro" id="IPR052155">
    <property type="entry name" value="Biofilm_reg_signaling"/>
</dbReference>
<dbReference type="SMART" id="SM00091">
    <property type="entry name" value="PAS"/>
    <property type="match status" value="2"/>
</dbReference>
<dbReference type="RefSeq" id="WP_264144812.1">
    <property type="nucleotide sequence ID" value="NZ_JAOYEY010000051.1"/>
</dbReference>
<sequence>MALDQKEILTKIIDTSPDIIVLKDYKGRWIKTNQRTLDIFGLDEHSYEGKTDEELGHLSAGIAPFAPDFASSDQKAWDEGRQIKIEEIITINGKDHIFEVIKTPVYDSLGNPDTIVVIGRDITDLLSSNQTYKSIFEHHPYGVFSIDIDGTFLAINQELQKITGYHKDELIGHHFESVIAKDNLPFIMEKFNLVKYGQTQTHEAKIVRKDGILVDFQITTIPSTLNGKLIGIHGVARDITDQKLSENVKVFQYRYLERIASGEPIQKILQGIVETVEKLSNESYCSIMLYEKEHNWLRVAYASKLPSSFMEGVDQFPVMSNNACCGHAAYTKKLTITPNVETDPNWEKWRSFALDHGIHSCWSMPILSTKGVLLGTFAIYHPQVRAPERYEIELLNVFSYLSGLALERNIKEQEIHYLASHDILTDLYNIRFLHEISQDIIQETKENKTKFAILVMDLDRFKPINDSFGHAFGDKLLQQVAKRITDHVRDGDIVSRMGGDEFVLLLRDVSDEKLLFTIAERIIHEIRKPIIIENREFHVTASIGISIYPEHGNSLDLLIKNADIAMYQRKGAGGKSVALYDESMTERGIELFMLNEELRHALNKNQFELFYQPKMNAEIGKIIGFEALIRWNHPEKGLVGPAHFIPSAEESGFIEELGCWVIWEACRQVHEWKKHQYPIVPIAVNVSVNQFILTDIPAFVEKTLSEFNLPPSCLEIEITESVLNQHNQHIQHSVKRLQDLGVKISIDDFGTGYASITYLRQIRIDTIKIDRSFISTLPNNKEDAAIISALITLARELNIQIIAEGIETKEQLDFLLTKGCTDFQGYYFSQPLPAQKIIELISNRKS</sequence>
<dbReference type="InterPro" id="IPR012226">
    <property type="entry name" value="Diguanyl_cyclase/Pdiesterase"/>
</dbReference>
<dbReference type="SUPFAM" id="SSF55073">
    <property type="entry name" value="Nucleotide cyclase"/>
    <property type="match status" value="1"/>
</dbReference>
<dbReference type="NCBIfam" id="TIGR00229">
    <property type="entry name" value="sensory_box"/>
    <property type="match status" value="2"/>
</dbReference>
<dbReference type="Pfam" id="PF08448">
    <property type="entry name" value="PAS_4"/>
    <property type="match status" value="2"/>
</dbReference>
<reference evidence="5 6" key="1">
    <citation type="submission" date="2022-10" db="EMBL/GenBank/DDBJ databases">
        <title>Draft genome assembly of moderately radiation resistant bacterium Metabacillus halosaccharovorans.</title>
        <authorList>
            <person name="Pal S."/>
            <person name="Gopinathan A."/>
        </authorList>
    </citation>
    <scope>NUCLEOTIDE SEQUENCE [LARGE SCALE GENOMIC DNA]</scope>
    <source>
        <strain evidence="5 6">VITHBRA001</strain>
    </source>
</reference>
<dbReference type="Gene3D" id="3.30.450.20">
    <property type="entry name" value="PAS domain"/>
    <property type="match status" value="2"/>
</dbReference>
<evidence type="ECO:0000259" key="4">
    <source>
        <dbReference type="PROSITE" id="PS50887"/>
    </source>
</evidence>
<dbReference type="SUPFAM" id="SSF141868">
    <property type="entry name" value="EAL domain-like"/>
    <property type="match status" value="1"/>
</dbReference>
<dbReference type="EMBL" id="JAOYEY010000051">
    <property type="protein sequence ID" value="MCV9888777.1"/>
    <property type="molecule type" value="Genomic_DNA"/>
</dbReference>
<feature type="domain" description="PAS" evidence="1">
    <location>
        <begin position="5"/>
        <end position="51"/>
    </location>
</feature>
<evidence type="ECO:0000259" key="2">
    <source>
        <dbReference type="PROSITE" id="PS50113"/>
    </source>
</evidence>
<dbReference type="PANTHER" id="PTHR44757">
    <property type="entry name" value="DIGUANYLATE CYCLASE DGCP"/>
    <property type="match status" value="1"/>
</dbReference>
<dbReference type="Pfam" id="PF00563">
    <property type="entry name" value="EAL"/>
    <property type="match status" value="1"/>
</dbReference>
<proteinExistence type="predicted"/>
<keyword evidence="6" id="KW-1185">Reference proteome</keyword>
<dbReference type="PROSITE" id="PS50113">
    <property type="entry name" value="PAC"/>
    <property type="match status" value="1"/>
</dbReference>
<dbReference type="PROSITE" id="PS50887">
    <property type="entry name" value="GGDEF"/>
    <property type="match status" value="1"/>
</dbReference>
<dbReference type="PROSITE" id="PS50112">
    <property type="entry name" value="PAS"/>
    <property type="match status" value="2"/>
</dbReference>
<dbReference type="InterPro" id="IPR043128">
    <property type="entry name" value="Rev_trsase/Diguanyl_cyclase"/>
</dbReference>
<dbReference type="CDD" id="cd00130">
    <property type="entry name" value="PAS"/>
    <property type="match status" value="2"/>
</dbReference>
<dbReference type="InterPro" id="IPR003018">
    <property type="entry name" value="GAF"/>
</dbReference>
<dbReference type="InterPro" id="IPR029787">
    <property type="entry name" value="Nucleotide_cyclase"/>
</dbReference>
<evidence type="ECO:0000313" key="5">
    <source>
        <dbReference type="EMBL" id="MCV9888777.1"/>
    </source>
</evidence>
<dbReference type="NCBIfam" id="TIGR00254">
    <property type="entry name" value="GGDEF"/>
    <property type="match status" value="1"/>
</dbReference>
<dbReference type="Gene3D" id="3.30.70.270">
    <property type="match status" value="1"/>
</dbReference>
<gene>
    <name evidence="5" type="ORF">OIH86_24285</name>
</gene>
<evidence type="ECO:0000259" key="1">
    <source>
        <dbReference type="PROSITE" id="PS50112"/>
    </source>
</evidence>
<dbReference type="InterPro" id="IPR001633">
    <property type="entry name" value="EAL_dom"/>
</dbReference>
<dbReference type="SMART" id="SM00086">
    <property type="entry name" value="PAC"/>
    <property type="match status" value="1"/>
</dbReference>
<name>A0ABT3DQ79_9BACI</name>
<dbReference type="InterPro" id="IPR000160">
    <property type="entry name" value="GGDEF_dom"/>
</dbReference>
<dbReference type="SMART" id="SM00267">
    <property type="entry name" value="GGDEF"/>
    <property type="match status" value="1"/>
</dbReference>
<feature type="domain" description="PAC" evidence="2">
    <location>
        <begin position="200"/>
        <end position="251"/>
    </location>
</feature>
<dbReference type="SMART" id="SM00052">
    <property type="entry name" value="EAL"/>
    <property type="match status" value="1"/>
</dbReference>
<dbReference type="SUPFAM" id="SSF55781">
    <property type="entry name" value="GAF domain-like"/>
    <property type="match status" value="1"/>
</dbReference>
<dbReference type="InterPro" id="IPR029016">
    <property type="entry name" value="GAF-like_dom_sf"/>
</dbReference>
<dbReference type="Pfam" id="PF13185">
    <property type="entry name" value="GAF_2"/>
    <property type="match status" value="1"/>
</dbReference>
<dbReference type="InterPro" id="IPR035965">
    <property type="entry name" value="PAS-like_dom_sf"/>
</dbReference>
<dbReference type="CDD" id="cd01948">
    <property type="entry name" value="EAL"/>
    <property type="match status" value="1"/>
</dbReference>
<comment type="caution">
    <text evidence="5">The sequence shown here is derived from an EMBL/GenBank/DDBJ whole genome shotgun (WGS) entry which is preliminary data.</text>
</comment>
<dbReference type="Proteomes" id="UP001526147">
    <property type="component" value="Unassembled WGS sequence"/>
</dbReference>
<accession>A0ABT3DQ79</accession>
<dbReference type="InterPro" id="IPR001610">
    <property type="entry name" value="PAC"/>
</dbReference>
<feature type="domain" description="GGDEF" evidence="4">
    <location>
        <begin position="449"/>
        <end position="582"/>
    </location>
</feature>
<dbReference type="Pfam" id="PF00990">
    <property type="entry name" value="GGDEF"/>
    <property type="match status" value="1"/>
</dbReference>
<dbReference type="SMART" id="SM00065">
    <property type="entry name" value="GAF"/>
    <property type="match status" value="1"/>
</dbReference>
<feature type="domain" description="PAS" evidence="1">
    <location>
        <begin position="128"/>
        <end position="198"/>
    </location>
</feature>
<feature type="domain" description="EAL" evidence="3">
    <location>
        <begin position="591"/>
        <end position="845"/>
    </location>
</feature>
<dbReference type="CDD" id="cd01949">
    <property type="entry name" value="GGDEF"/>
    <property type="match status" value="1"/>
</dbReference>
<evidence type="ECO:0000259" key="3">
    <source>
        <dbReference type="PROSITE" id="PS50883"/>
    </source>
</evidence>
<dbReference type="InterPro" id="IPR035919">
    <property type="entry name" value="EAL_sf"/>
</dbReference>
<dbReference type="InterPro" id="IPR000014">
    <property type="entry name" value="PAS"/>
</dbReference>
<dbReference type="PROSITE" id="PS50883">
    <property type="entry name" value="EAL"/>
    <property type="match status" value="1"/>
</dbReference>
<protein>
    <submittedName>
        <fullName evidence="5">EAL domain-containing protein</fullName>
    </submittedName>
</protein>
<dbReference type="PANTHER" id="PTHR44757:SF2">
    <property type="entry name" value="BIOFILM ARCHITECTURE MAINTENANCE PROTEIN MBAA"/>
    <property type="match status" value="1"/>
</dbReference>
<organism evidence="5 6">
    <name type="scientific">Metabacillus halosaccharovorans</name>
    <dbReference type="NCBI Taxonomy" id="930124"/>
    <lineage>
        <taxon>Bacteria</taxon>
        <taxon>Bacillati</taxon>
        <taxon>Bacillota</taxon>
        <taxon>Bacilli</taxon>
        <taxon>Bacillales</taxon>
        <taxon>Bacillaceae</taxon>
        <taxon>Metabacillus</taxon>
    </lineage>
</organism>
<dbReference type="InterPro" id="IPR013656">
    <property type="entry name" value="PAS_4"/>
</dbReference>